<dbReference type="EMBL" id="BAABKM010000002">
    <property type="protein sequence ID" value="GAA4696404.1"/>
    <property type="molecule type" value="Genomic_DNA"/>
</dbReference>
<organism evidence="2 3">
    <name type="scientific">Nocardioides conyzicola</name>
    <dbReference type="NCBI Taxonomy" id="1651781"/>
    <lineage>
        <taxon>Bacteria</taxon>
        <taxon>Bacillati</taxon>
        <taxon>Actinomycetota</taxon>
        <taxon>Actinomycetes</taxon>
        <taxon>Propionibacteriales</taxon>
        <taxon>Nocardioidaceae</taxon>
        <taxon>Nocardioides</taxon>
    </lineage>
</organism>
<dbReference type="Proteomes" id="UP001499974">
    <property type="component" value="Unassembled WGS sequence"/>
</dbReference>
<name>A0ABP8WVU7_9ACTN</name>
<evidence type="ECO:0000313" key="3">
    <source>
        <dbReference type="Proteomes" id="UP001499974"/>
    </source>
</evidence>
<reference evidence="3" key="1">
    <citation type="journal article" date="2019" name="Int. J. Syst. Evol. Microbiol.">
        <title>The Global Catalogue of Microorganisms (GCM) 10K type strain sequencing project: providing services to taxonomists for standard genome sequencing and annotation.</title>
        <authorList>
            <consortium name="The Broad Institute Genomics Platform"/>
            <consortium name="The Broad Institute Genome Sequencing Center for Infectious Disease"/>
            <person name="Wu L."/>
            <person name="Ma J."/>
        </authorList>
    </citation>
    <scope>NUCLEOTIDE SEQUENCE [LARGE SCALE GENOMIC DNA]</scope>
    <source>
        <strain evidence="3">JCM 18531</strain>
    </source>
</reference>
<gene>
    <name evidence="2" type="ORF">GCM10023349_09930</name>
</gene>
<evidence type="ECO:0000256" key="1">
    <source>
        <dbReference type="SAM" id="Phobius"/>
    </source>
</evidence>
<protein>
    <submittedName>
        <fullName evidence="2">Uncharacterized protein</fullName>
    </submittedName>
</protein>
<keyword evidence="1" id="KW-1133">Transmembrane helix</keyword>
<evidence type="ECO:0000313" key="2">
    <source>
        <dbReference type="EMBL" id="GAA4696404.1"/>
    </source>
</evidence>
<sequence>MTDLDSGADLHDLMDRALTDLPTPTARLREGALRQGRPLRRRRRVVTGLAGFAVVAATAAVLVPIVGSDGPTTGGVATETPPTPQPKQPDDFVAHPGWWDMPVGEMRTRLLALLPNDVEISSYAKISTDHAPGESSVLSGVFRGTLRDASGDGPGSIEIFLTELPQDPTALADVRAQHLSCDLSDWELDDLAAPVQCELGDRHDGSPHQRTITFTNNGITYTEVRRWSGAGEIYAATANSTQRKWGPPASAARPPLTLSELTAVVDSPSWVTE</sequence>
<keyword evidence="3" id="KW-1185">Reference proteome</keyword>
<feature type="transmembrane region" description="Helical" evidence="1">
    <location>
        <begin position="45"/>
        <end position="66"/>
    </location>
</feature>
<keyword evidence="1" id="KW-0812">Transmembrane</keyword>
<keyword evidence="1" id="KW-0472">Membrane</keyword>
<dbReference type="RefSeq" id="WP_345519851.1">
    <property type="nucleotide sequence ID" value="NZ_BAABKM010000002.1"/>
</dbReference>
<proteinExistence type="predicted"/>
<comment type="caution">
    <text evidence="2">The sequence shown here is derived from an EMBL/GenBank/DDBJ whole genome shotgun (WGS) entry which is preliminary data.</text>
</comment>
<accession>A0ABP8WVU7</accession>